<keyword evidence="2" id="KW-1185">Reference proteome</keyword>
<proteinExistence type="predicted"/>
<sequence length="190" mass="22007">MEKLLQSMSAIWNEAECNLQEIRTLESISKKYHEDQKECRCVAMEMKTGQPHATDQVQRKCHEAQGVRVIAAMFRALAALQTLMVQNHVQNDSEKTSSNQYGKLSLYGKLSQYGNVSHSGKLNQYVKLKRETEPIREMSHYGKLSQYGKQDQYGKVSHYGKLNQYVKLKRETEPIRVTRPIRESEPLRET</sequence>
<gene>
    <name evidence="1" type="ORF">MAR_015987</name>
</gene>
<protein>
    <submittedName>
        <fullName evidence="1">Uncharacterized protein</fullName>
    </submittedName>
</protein>
<dbReference type="EMBL" id="CP111023">
    <property type="protein sequence ID" value="WAR22013.1"/>
    <property type="molecule type" value="Genomic_DNA"/>
</dbReference>
<organism evidence="1 2">
    <name type="scientific">Mya arenaria</name>
    <name type="common">Soft-shell clam</name>
    <dbReference type="NCBI Taxonomy" id="6604"/>
    <lineage>
        <taxon>Eukaryota</taxon>
        <taxon>Metazoa</taxon>
        <taxon>Spiralia</taxon>
        <taxon>Lophotrochozoa</taxon>
        <taxon>Mollusca</taxon>
        <taxon>Bivalvia</taxon>
        <taxon>Autobranchia</taxon>
        <taxon>Heteroconchia</taxon>
        <taxon>Euheterodonta</taxon>
        <taxon>Imparidentia</taxon>
        <taxon>Neoheterodontei</taxon>
        <taxon>Myida</taxon>
        <taxon>Myoidea</taxon>
        <taxon>Myidae</taxon>
        <taxon>Mya</taxon>
    </lineage>
</organism>
<name>A0ABY7FMV8_MYAAR</name>
<evidence type="ECO:0000313" key="1">
    <source>
        <dbReference type="EMBL" id="WAR22013.1"/>
    </source>
</evidence>
<accession>A0ABY7FMV8</accession>
<dbReference type="Proteomes" id="UP001164746">
    <property type="component" value="Chromosome 12"/>
</dbReference>
<reference evidence="1" key="1">
    <citation type="submission" date="2022-11" db="EMBL/GenBank/DDBJ databases">
        <title>Centuries of genome instability and evolution in soft-shell clam transmissible cancer (bioRxiv).</title>
        <authorList>
            <person name="Hart S.F.M."/>
            <person name="Yonemitsu M.A."/>
            <person name="Giersch R.M."/>
            <person name="Beal B.F."/>
            <person name="Arriagada G."/>
            <person name="Davis B.W."/>
            <person name="Ostrander E.A."/>
            <person name="Goff S.P."/>
            <person name="Metzger M.J."/>
        </authorList>
    </citation>
    <scope>NUCLEOTIDE SEQUENCE</scope>
    <source>
        <strain evidence="1">MELC-2E11</strain>
        <tissue evidence="1">Siphon/mantle</tissue>
    </source>
</reference>
<evidence type="ECO:0000313" key="2">
    <source>
        <dbReference type="Proteomes" id="UP001164746"/>
    </source>
</evidence>